<evidence type="ECO:0000256" key="1">
    <source>
        <dbReference type="ARBA" id="ARBA00004328"/>
    </source>
</evidence>
<dbReference type="RefSeq" id="YP_010769210.1">
    <property type="nucleotide sequence ID" value="NC_073909.1"/>
</dbReference>
<evidence type="ECO:0000256" key="5">
    <source>
        <dbReference type="ARBA" id="ARBA00023104"/>
    </source>
</evidence>
<comment type="similarity">
    <text evidence="7">Belongs to the Leviviricetes maturation protein family.</text>
</comment>
<keyword evidence="3" id="KW-1161">Viral attachment to host cell</keyword>
<reference evidence="8" key="1">
    <citation type="submission" date="2020-09" db="EMBL/GenBank/DDBJ databases">
        <title>Leviviricetes taxonomy.</title>
        <authorList>
            <person name="Stockdale S.R."/>
            <person name="Callanan J."/>
            <person name="Adriaenssens E.M."/>
            <person name="Kuhn J.H."/>
            <person name="Rumnieks J."/>
            <person name="Shkoporov A."/>
            <person name="Draper L.A."/>
            <person name="Ross P."/>
            <person name="Hill C."/>
        </authorList>
    </citation>
    <scope>NUCLEOTIDE SEQUENCE</scope>
</reference>
<evidence type="ECO:0000256" key="6">
    <source>
        <dbReference type="ARBA" id="ARBA00023296"/>
    </source>
</evidence>
<name>A0A8S5L0Y2_9VIRU</name>
<keyword evidence="9" id="KW-1185">Reference proteome</keyword>
<evidence type="ECO:0000256" key="3">
    <source>
        <dbReference type="ARBA" id="ARBA00022804"/>
    </source>
</evidence>
<keyword evidence="4" id="KW-0946">Virion</keyword>
<dbReference type="EMBL" id="BK013620">
    <property type="protein sequence ID" value="DAD50762.1"/>
    <property type="molecule type" value="Genomic_RNA"/>
</dbReference>
<dbReference type="Proteomes" id="UP000680121">
    <property type="component" value="Segment"/>
</dbReference>
<protein>
    <submittedName>
        <fullName evidence="8">Maturation protein</fullName>
    </submittedName>
</protein>
<evidence type="ECO:0000313" key="8">
    <source>
        <dbReference type="EMBL" id="DAD50762.1"/>
    </source>
</evidence>
<dbReference type="GO" id="GO:0039666">
    <property type="term" value="P:virion attachment to host cell pilus"/>
    <property type="evidence" value="ECO:0007669"/>
    <property type="project" value="UniProtKB-KW"/>
</dbReference>
<dbReference type="GeneID" id="80398160"/>
<evidence type="ECO:0000256" key="4">
    <source>
        <dbReference type="ARBA" id="ARBA00022844"/>
    </source>
</evidence>
<evidence type="ECO:0000313" key="9">
    <source>
        <dbReference type="Proteomes" id="UP000680121"/>
    </source>
</evidence>
<dbReference type="Pfam" id="PF03863">
    <property type="entry name" value="Phage_mat-A"/>
    <property type="match status" value="1"/>
</dbReference>
<proteinExistence type="inferred from homology"/>
<accession>A0A8S5L0Y2</accession>
<dbReference type="InterPro" id="IPR005563">
    <property type="entry name" value="A_protein"/>
</dbReference>
<keyword evidence="2" id="KW-0945">Host-virus interaction</keyword>
<gene>
    <name evidence="8" type="primary">SRR5208570_1_2</name>
</gene>
<sequence>MVPLIHKRKIIMPQIPYDRTESTLCYAYQVDLKTGAETVGKIYEGLSPIHRTACVIASTPTPNFRYVKKFYLPMNNYTKITVEMSDQLDYYIDYKDPFNYYRGVWHRTIVKEGISVVDEILSPDLEAGLTTKLLGILSQQKASTLVSLAEINKTADMISKTATSLAGFLTGIRKGRLKSALASLGVKYEKVPRSEISRFSRQYRKINPKRHKGMRSQELDKFVSKQWLAYSYGWKPLLFDIHQQAAALAQQTTDHNDVVRVALVRDAVELMKRSRGTYGGTVKADILRVEKLLKRQQLKVFYRIPNGGVPSFVAFGVLNPLEVAWELIPYSFVVDWFIPIGDYLRSLTATVGLNFHSGTNTVTESRSYNLLATDGAGSFYTSAPGYTQKLSLGGSYVRKTFTMNRTVFPTFPYPSVPGFKDPRSLTHAASAIALLLTVVNRRSS</sequence>
<evidence type="ECO:0000256" key="2">
    <source>
        <dbReference type="ARBA" id="ARBA00022581"/>
    </source>
</evidence>
<evidence type="ECO:0000256" key="7">
    <source>
        <dbReference type="ARBA" id="ARBA00035110"/>
    </source>
</evidence>
<keyword evidence="5" id="KW-1175">Viral attachment to host cell pilus</keyword>
<organism evidence="8 9">
    <name type="scientific">ssRNA phage SRR5208570_1</name>
    <dbReference type="NCBI Taxonomy" id="2786378"/>
    <lineage>
        <taxon>Viruses</taxon>
        <taxon>Riboviria</taxon>
        <taxon>Orthornavirae</taxon>
        <taxon>Lenarviricota</taxon>
        <taxon>Leviviricetes</taxon>
        <taxon>Norzivirales</taxon>
        <taxon>Fiersviridae</taxon>
        <taxon>Chahsmivirus</taxon>
        <taxon>Chahsmivirus limivicinum</taxon>
    </lineage>
</organism>
<dbReference type="KEGG" id="vg:80398160"/>
<dbReference type="GO" id="GO:0044423">
    <property type="term" value="C:virion component"/>
    <property type="evidence" value="ECO:0007669"/>
    <property type="project" value="UniProtKB-KW"/>
</dbReference>
<keyword evidence="6" id="KW-1160">Virus entry into host cell</keyword>
<comment type="subcellular location">
    <subcellularLocation>
        <location evidence="1">Virion</location>
    </subcellularLocation>
</comment>